<evidence type="ECO:0000313" key="1">
    <source>
        <dbReference type="EMBL" id="KAK4085604.1"/>
    </source>
</evidence>
<keyword evidence="2" id="KW-1185">Reference proteome</keyword>
<sequence>MDQYKDIALWLSAAAANARPGQQGNNLIFQEGSTLYMEQWTNDGLSGKTPIVEGVRDETPVALIVDNKIFVLNANSVLTCHVKPQGDGKPGELWPEENLGDGNIQIHPDSQLFALQSGGQVIIFYQDTDGDLSSIKESNGIWTVSKLLATSPTLGTPLGYFPHLGKEHLLYVTEDDLVRALVKEEGEEEWKDQTFSPARLQGSVSNLVAIPTQEDDEPEGLSVFGLVSSQLVMINGTTEDAVVLGMVKNRTYLGT</sequence>
<dbReference type="EMBL" id="JAWRVG010000001">
    <property type="protein sequence ID" value="KAK4085604.1"/>
    <property type="molecule type" value="Genomic_DNA"/>
</dbReference>
<dbReference type="SUPFAM" id="SSF89372">
    <property type="entry name" value="Fucose-specific lectin"/>
    <property type="match status" value="1"/>
</dbReference>
<evidence type="ECO:0000313" key="2">
    <source>
        <dbReference type="Proteomes" id="UP001273209"/>
    </source>
</evidence>
<comment type="caution">
    <text evidence="1">The sequence shown here is derived from an EMBL/GenBank/DDBJ whole genome shotgun (WGS) entry which is preliminary data.</text>
</comment>
<proteinExistence type="predicted"/>
<dbReference type="GeneID" id="87920413"/>
<evidence type="ECO:0008006" key="3">
    <source>
        <dbReference type="Google" id="ProtNLM"/>
    </source>
</evidence>
<gene>
    <name evidence="1" type="ORF">Triagg1_594</name>
</gene>
<protein>
    <recommendedName>
        <fullName evidence="3">Fucose-specific lectin</fullName>
    </recommendedName>
</protein>
<dbReference type="Gene3D" id="2.120.10.70">
    <property type="entry name" value="Fucose-specific lectin"/>
    <property type="match status" value="1"/>
</dbReference>
<dbReference type="RefSeq" id="XP_062760944.1">
    <property type="nucleotide sequence ID" value="XM_062900940.1"/>
</dbReference>
<name>A0AAE1INL7_9HYPO</name>
<accession>A0AAE1INL7</accession>
<reference evidence="1" key="1">
    <citation type="submission" date="2023-11" db="EMBL/GenBank/DDBJ databases">
        <title>The genome sequences of three competitors of mushroom-forming fungi.</title>
        <authorList>
            <person name="Beijen E."/>
            <person name="Ohm R.A."/>
        </authorList>
    </citation>
    <scope>NUCLEOTIDE SEQUENCE</scope>
    <source>
        <strain evidence="1">CBS 100526</strain>
    </source>
</reference>
<dbReference type="Proteomes" id="UP001273209">
    <property type="component" value="Unassembled WGS sequence"/>
</dbReference>
<organism evidence="1 2">
    <name type="scientific">Trichoderma aggressivum f. europaeum</name>
    <dbReference type="NCBI Taxonomy" id="173218"/>
    <lineage>
        <taxon>Eukaryota</taxon>
        <taxon>Fungi</taxon>
        <taxon>Dikarya</taxon>
        <taxon>Ascomycota</taxon>
        <taxon>Pezizomycotina</taxon>
        <taxon>Sordariomycetes</taxon>
        <taxon>Hypocreomycetidae</taxon>
        <taxon>Hypocreales</taxon>
        <taxon>Hypocreaceae</taxon>
        <taxon>Trichoderma</taxon>
    </lineage>
</organism>
<dbReference type="AlphaFoldDB" id="A0AAE1INL7"/>